<dbReference type="EC" id="3.5.2.6" evidence="5"/>
<dbReference type="eggNOG" id="COG1680">
    <property type="taxonomic scope" value="Bacteria"/>
</dbReference>
<gene>
    <name evidence="8" type="ORF">PPSIR1_17755</name>
</gene>
<dbReference type="GO" id="GO:0030288">
    <property type="term" value="C:outer membrane-bounded periplasmic space"/>
    <property type="evidence" value="ECO:0007669"/>
    <property type="project" value="InterPro"/>
</dbReference>
<feature type="domain" description="Beta-lactamase-related" evidence="7">
    <location>
        <begin position="56"/>
        <end position="382"/>
    </location>
</feature>
<dbReference type="Pfam" id="PF00144">
    <property type="entry name" value="Beta-lactamase"/>
    <property type="match status" value="1"/>
</dbReference>
<dbReference type="PROSITE" id="PS00336">
    <property type="entry name" value="BETA_LACTAMASE_C"/>
    <property type="match status" value="1"/>
</dbReference>
<dbReference type="OrthoDB" id="9799367at2"/>
<dbReference type="InterPro" id="IPR050491">
    <property type="entry name" value="AmpC-like"/>
</dbReference>
<evidence type="ECO:0000313" key="9">
    <source>
        <dbReference type="Proteomes" id="UP000005801"/>
    </source>
</evidence>
<reference evidence="8 9" key="1">
    <citation type="submission" date="2007-06" db="EMBL/GenBank/DDBJ databases">
        <authorList>
            <person name="Shimkets L."/>
            <person name="Ferriera S."/>
            <person name="Johnson J."/>
            <person name="Kravitz S."/>
            <person name="Beeson K."/>
            <person name="Sutton G."/>
            <person name="Rogers Y.-H."/>
            <person name="Friedman R."/>
            <person name="Frazier M."/>
            <person name="Venter J.C."/>
        </authorList>
    </citation>
    <scope>NUCLEOTIDE SEQUENCE [LARGE SCALE GENOMIC DNA]</scope>
    <source>
        <strain evidence="8 9">SIR-1</strain>
    </source>
</reference>
<proteinExistence type="inferred from homology"/>
<comment type="similarity">
    <text evidence="2 5">Belongs to the class-C beta-lactamase family.</text>
</comment>
<keyword evidence="3 5" id="KW-0378">Hydrolase</keyword>
<name>A6GED5_9BACT</name>
<dbReference type="PANTHER" id="PTHR46825:SF9">
    <property type="entry name" value="BETA-LACTAMASE-RELATED DOMAIN-CONTAINING PROTEIN"/>
    <property type="match status" value="1"/>
</dbReference>
<dbReference type="GO" id="GO:0046677">
    <property type="term" value="P:response to antibiotic"/>
    <property type="evidence" value="ECO:0007669"/>
    <property type="project" value="UniProtKB-UniRule"/>
</dbReference>
<feature type="chain" id="PRO_5002695461" description="Beta-lactamase" evidence="6">
    <location>
        <begin position="31"/>
        <end position="603"/>
    </location>
</feature>
<protein>
    <recommendedName>
        <fullName evidence="5">Beta-lactamase</fullName>
        <ecNumber evidence="5">3.5.2.6</ecNumber>
    </recommendedName>
</protein>
<feature type="signal peptide" evidence="6">
    <location>
        <begin position="1"/>
        <end position="30"/>
    </location>
</feature>
<evidence type="ECO:0000256" key="2">
    <source>
        <dbReference type="ARBA" id="ARBA00007840"/>
    </source>
</evidence>
<dbReference type="GO" id="GO:0017001">
    <property type="term" value="P:antibiotic catabolic process"/>
    <property type="evidence" value="ECO:0007669"/>
    <property type="project" value="InterPro"/>
</dbReference>
<evidence type="ECO:0000256" key="1">
    <source>
        <dbReference type="ARBA" id="ARBA00001526"/>
    </source>
</evidence>
<organism evidence="8 9">
    <name type="scientific">Plesiocystis pacifica SIR-1</name>
    <dbReference type="NCBI Taxonomy" id="391625"/>
    <lineage>
        <taxon>Bacteria</taxon>
        <taxon>Pseudomonadati</taxon>
        <taxon>Myxococcota</taxon>
        <taxon>Polyangia</taxon>
        <taxon>Nannocystales</taxon>
        <taxon>Nannocystaceae</taxon>
        <taxon>Plesiocystis</taxon>
    </lineage>
</organism>
<evidence type="ECO:0000259" key="7">
    <source>
        <dbReference type="Pfam" id="PF00144"/>
    </source>
</evidence>
<dbReference type="InterPro" id="IPR012338">
    <property type="entry name" value="Beta-lactam/transpept-like"/>
</dbReference>
<dbReference type="PROSITE" id="PS51257">
    <property type="entry name" value="PROKAR_LIPOPROTEIN"/>
    <property type="match status" value="1"/>
</dbReference>
<dbReference type="STRING" id="391625.PPSIR1_17755"/>
<evidence type="ECO:0000256" key="3">
    <source>
        <dbReference type="ARBA" id="ARBA00022801"/>
    </source>
</evidence>
<keyword evidence="6" id="KW-0732">Signal</keyword>
<keyword evidence="4 5" id="KW-0046">Antibiotic resistance</keyword>
<evidence type="ECO:0000256" key="4">
    <source>
        <dbReference type="ARBA" id="ARBA00023251"/>
    </source>
</evidence>
<evidence type="ECO:0000313" key="8">
    <source>
        <dbReference type="EMBL" id="EDM75776.1"/>
    </source>
</evidence>
<accession>A6GED5</accession>
<evidence type="ECO:0000256" key="5">
    <source>
        <dbReference type="RuleBase" id="RU361140"/>
    </source>
</evidence>
<dbReference type="AlphaFoldDB" id="A6GED5"/>
<dbReference type="InterPro" id="IPR001586">
    <property type="entry name" value="Beta-lactam_class-C_AS"/>
</dbReference>
<comment type="catalytic activity">
    <reaction evidence="1 5">
        <text>a beta-lactam + H2O = a substituted beta-amino acid</text>
        <dbReference type="Rhea" id="RHEA:20401"/>
        <dbReference type="ChEBI" id="CHEBI:15377"/>
        <dbReference type="ChEBI" id="CHEBI:35627"/>
        <dbReference type="ChEBI" id="CHEBI:140347"/>
        <dbReference type="EC" id="3.5.2.6"/>
    </reaction>
</comment>
<dbReference type="SUPFAM" id="SSF56601">
    <property type="entry name" value="beta-lactamase/transpeptidase-like"/>
    <property type="match status" value="1"/>
</dbReference>
<dbReference type="Gene3D" id="3.40.710.10">
    <property type="entry name" value="DD-peptidase/beta-lactamase superfamily"/>
    <property type="match status" value="1"/>
</dbReference>
<dbReference type="Proteomes" id="UP000005801">
    <property type="component" value="Unassembled WGS sequence"/>
</dbReference>
<dbReference type="GO" id="GO:0008800">
    <property type="term" value="F:beta-lactamase activity"/>
    <property type="evidence" value="ECO:0007669"/>
    <property type="project" value="UniProtKB-UniRule"/>
</dbReference>
<comment type="caution">
    <text evidence="8">The sequence shown here is derived from an EMBL/GenBank/DDBJ whole genome shotgun (WGS) entry which is preliminary data.</text>
</comment>
<keyword evidence="9" id="KW-1185">Reference proteome</keyword>
<dbReference type="EMBL" id="ABCS01000081">
    <property type="protein sequence ID" value="EDM75776.1"/>
    <property type="molecule type" value="Genomic_DNA"/>
</dbReference>
<evidence type="ECO:0000256" key="6">
    <source>
        <dbReference type="SAM" id="SignalP"/>
    </source>
</evidence>
<sequence length="603" mass="64378">MGMRRIATIALNMALALALSLALGCAGQTAETQTDAPALAQPLPTDYAQLGERLSEAIPARMEEHGASSISVAVVHGQEIVYAETFGLARREGELAASPETVYEIGSISKPFIGLAVMQLVEAGALDLDAPIDQYLPEFEIQSRFEDTSAPTLRQLLSHRAGIPSDLAVLEDPNYTPAVLPELLRDEWLTQPPGHAAVYSNVGADLAALVVERTVERDYGEHLEAEVLAPLGMGGASIRLTDAQRAALATGYDAGGSAATPITYKPCGSIRATATQLAQLVKWVNGRGEVEGTRLLAEASVDEMLRAQNADAAIDLGTQIGLGWFIRPGSEASGDIVHHNGATGGFFSDLRVSLDHRVGVVVLGNQRSPAVVTIADEALALAVAVEADLDLLAELDAVDPVPPPPSVELTPERLDAIAAHDYSDGTTHLHFERRRGQLHAKLRGRQSLRLIPRDDGTFDLQGRLFGMPVGQLFPGHRVSHEVLDGDEVLVARGPHGAWVFARRYEPGPITEVWRGRAGTYLPVGPAAEQIERVELHVEDAGVRVDAYAKGQKHPLPFVLEVHSDALATVAGHGRRSGGAVVVESREGKTVLRAQGMEFIEAPR</sequence>
<dbReference type="InterPro" id="IPR001466">
    <property type="entry name" value="Beta-lactam-related"/>
</dbReference>
<dbReference type="PANTHER" id="PTHR46825">
    <property type="entry name" value="D-ALANYL-D-ALANINE-CARBOXYPEPTIDASE/ENDOPEPTIDASE AMPH"/>
    <property type="match status" value="1"/>
</dbReference>